<dbReference type="GO" id="GO:0016787">
    <property type="term" value="F:hydrolase activity"/>
    <property type="evidence" value="ECO:0007669"/>
    <property type="project" value="InterPro"/>
</dbReference>
<feature type="signal peptide" evidence="2">
    <location>
        <begin position="1"/>
        <end position="21"/>
    </location>
</feature>
<dbReference type="InterPro" id="IPR032466">
    <property type="entry name" value="Metal_Hydrolase"/>
</dbReference>
<evidence type="ECO:0000313" key="5">
    <source>
        <dbReference type="Proteomes" id="UP000886740"/>
    </source>
</evidence>
<organism evidence="4 5">
    <name type="scientific">Candidatus Parabacteroides intestinipullorum</name>
    <dbReference type="NCBI Taxonomy" id="2838723"/>
    <lineage>
        <taxon>Bacteria</taxon>
        <taxon>Pseudomonadati</taxon>
        <taxon>Bacteroidota</taxon>
        <taxon>Bacteroidia</taxon>
        <taxon>Bacteroidales</taxon>
        <taxon>Tannerellaceae</taxon>
        <taxon>Parabacteroides</taxon>
    </lineage>
</organism>
<dbReference type="InterPro" id="IPR032465">
    <property type="entry name" value="ACMSD"/>
</dbReference>
<dbReference type="AlphaFoldDB" id="A0A9D1X6T6"/>
<dbReference type="Proteomes" id="UP000886740">
    <property type="component" value="Unassembled WGS sequence"/>
</dbReference>
<dbReference type="EMBL" id="DXEL01000023">
    <property type="protein sequence ID" value="HIX73908.1"/>
    <property type="molecule type" value="Genomic_DNA"/>
</dbReference>
<gene>
    <name evidence="4" type="ORF">H9977_02530</name>
</gene>
<accession>A0A9D1X6T6</accession>
<dbReference type="GO" id="GO:0005737">
    <property type="term" value="C:cytoplasm"/>
    <property type="evidence" value="ECO:0007669"/>
    <property type="project" value="TreeGrafter"/>
</dbReference>
<evidence type="ECO:0000313" key="4">
    <source>
        <dbReference type="EMBL" id="HIX73908.1"/>
    </source>
</evidence>
<dbReference type="GO" id="GO:0016831">
    <property type="term" value="F:carboxy-lyase activity"/>
    <property type="evidence" value="ECO:0007669"/>
    <property type="project" value="InterPro"/>
</dbReference>
<dbReference type="SUPFAM" id="SSF51556">
    <property type="entry name" value="Metallo-dependent hydrolases"/>
    <property type="match status" value="1"/>
</dbReference>
<reference evidence="4" key="2">
    <citation type="submission" date="2021-04" db="EMBL/GenBank/DDBJ databases">
        <authorList>
            <person name="Gilroy R."/>
        </authorList>
    </citation>
    <scope>NUCLEOTIDE SEQUENCE</scope>
    <source>
        <strain evidence="4">ChiGjej6B6-14162</strain>
    </source>
</reference>
<reference evidence="4" key="1">
    <citation type="journal article" date="2021" name="PeerJ">
        <title>Extensive microbial diversity within the chicken gut microbiome revealed by metagenomics and culture.</title>
        <authorList>
            <person name="Gilroy R."/>
            <person name="Ravi A."/>
            <person name="Getino M."/>
            <person name="Pursley I."/>
            <person name="Horton D.L."/>
            <person name="Alikhan N.F."/>
            <person name="Baker D."/>
            <person name="Gharbi K."/>
            <person name="Hall N."/>
            <person name="Watson M."/>
            <person name="Adriaenssens E.M."/>
            <person name="Foster-Nyarko E."/>
            <person name="Jarju S."/>
            <person name="Secka A."/>
            <person name="Antonio M."/>
            <person name="Oren A."/>
            <person name="Chaudhuri R.R."/>
            <person name="La Ragione R."/>
            <person name="Hildebrand F."/>
            <person name="Pallen M.J."/>
        </authorList>
    </citation>
    <scope>NUCLEOTIDE SEQUENCE</scope>
    <source>
        <strain evidence="4">ChiGjej6B6-14162</strain>
    </source>
</reference>
<proteinExistence type="predicted"/>
<evidence type="ECO:0000256" key="1">
    <source>
        <dbReference type="ARBA" id="ARBA00023239"/>
    </source>
</evidence>
<keyword evidence="1" id="KW-0456">Lyase</keyword>
<name>A0A9D1X6T6_9BACT</name>
<protein>
    <submittedName>
        <fullName evidence="4">Amidohydrolase</fullName>
    </submittedName>
</protein>
<evidence type="ECO:0000256" key="2">
    <source>
        <dbReference type="SAM" id="SignalP"/>
    </source>
</evidence>
<sequence length="340" mass="38247">MAMRYCFLFLCMMIFHGILHAQNVIDIHCHNVLPEFRALLEQHDAAMEETFPLPEWSVEAHLRFMEEAGISLSVLSMPAPQPWFGNAEECGRTIRDYNEFCARLKAAHPDKFRFCASLPLPDVDAAVREAIYALDTLGADGIKLATNSRGQYVGDAELDTLMRILNERQAVIILHPHKPSPVHADIIATTPLAVYEYPAETTRAVINMISRNVPSRYPDVKIVVPHCGSFLPLAIPRMKAVHPAMASKGFMREIDWEANLRNLYYDLAGAATPEVVRTLLTITTPDHLLYGSDYPYQPDRVLKAGLERMRAWMSEDPSLVSQLPGILYGNAVTLFVDKSW</sequence>
<dbReference type="Pfam" id="PF04909">
    <property type="entry name" value="Amidohydro_2"/>
    <property type="match status" value="1"/>
</dbReference>
<feature type="chain" id="PRO_5038536677" evidence="2">
    <location>
        <begin position="22"/>
        <end position="340"/>
    </location>
</feature>
<dbReference type="PANTHER" id="PTHR21240:SF28">
    <property type="entry name" value="ISO-OROTATE DECARBOXYLASE (EUROFUNG)"/>
    <property type="match status" value="1"/>
</dbReference>
<dbReference type="PANTHER" id="PTHR21240">
    <property type="entry name" value="2-AMINO-3-CARBOXYLMUCONATE-6-SEMIALDEHYDE DECARBOXYLASE"/>
    <property type="match status" value="1"/>
</dbReference>
<feature type="domain" description="Amidohydrolase-related" evidence="3">
    <location>
        <begin position="25"/>
        <end position="335"/>
    </location>
</feature>
<dbReference type="Gene3D" id="3.20.20.140">
    <property type="entry name" value="Metal-dependent hydrolases"/>
    <property type="match status" value="1"/>
</dbReference>
<comment type="caution">
    <text evidence="4">The sequence shown here is derived from an EMBL/GenBank/DDBJ whole genome shotgun (WGS) entry which is preliminary data.</text>
</comment>
<keyword evidence="2" id="KW-0732">Signal</keyword>
<evidence type="ECO:0000259" key="3">
    <source>
        <dbReference type="Pfam" id="PF04909"/>
    </source>
</evidence>
<dbReference type="InterPro" id="IPR006680">
    <property type="entry name" value="Amidohydro-rel"/>
</dbReference>
<dbReference type="GO" id="GO:0019748">
    <property type="term" value="P:secondary metabolic process"/>
    <property type="evidence" value="ECO:0007669"/>
    <property type="project" value="TreeGrafter"/>
</dbReference>